<keyword evidence="2" id="KW-0378">Hydrolase</keyword>
<dbReference type="RefSeq" id="WP_074957500.1">
    <property type="nucleotide sequence ID" value="NZ_BJXR01000034.1"/>
</dbReference>
<dbReference type="InterPro" id="IPR050955">
    <property type="entry name" value="Plant_Biomass_Hydrol_Est"/>
</dbReference>
<dbReference type="EMBL" id="FOIB01000009">
    <property type="protein sequence ID" value="SEU32836.1"/>
    <property type="molecule type" value="Genomic_DNA"/>
</dbReference>
<proteinExistence type="predicted"/>
<gene>
    <name evidence="3" type="ORF">SAMN05443572_109189</name>
</gene>
<protein>
    <submittedName>
        <fullName evidence="3">Esterase PHB depolymerase</fullName>
    </submittedName>
</protein>
<evidence type="ECO:0000313" key="3">
    <source>
        <dbReference type="EMBL" id="SEU32836.1"/>
    </source>
</evidence>
<name>A0ABY1CQZ6_MYXFU</name>
<keyword evidence="4" id="KW-1185">Reference proteome</keyword>
<evidence type="ECO:0000256" key="1">
    <source>
        <dbReference type="ARBA" id="ARBA00022729"/>
    </source>
</evidence>
<dbReference type="Pfam" id="PF00756">
    <property type="entry name" value="Esterase"/>
    <property type="match status" value="1"/>
</dbReference>
<reference evidence="3 4" key="1">
    <citation type="submission" date="2016-10" db="EMBL/GenBank/DDBJ databases">
        <authorList>
            <person name="Varghese N."/>
            <person name="Submissions S."/>
        </authorList>
    </citation>
    <scope>NUCLEOTIDE SEQUENCE [LARGE SCALE GENOMIC DNA]</scope>
    <source>
        <strain evidence="3 4">DSM 16525</strain>
    </source>
</reference>
<dbReference type="PANTHER" id="PTHR43037">
    <property type="entry name" value="UNNAMED PRODUCT-RELATED"/>
    <property type="match status" value="1"/>
</dbReference>
<dbReference type="Gene3D" id="3.40.50.1820">
    <property type="entry name" value="alpha/beta hydrolase"/>
    <property type="match status" value="1"/>
</dbReference>
<evidence type="ECO:0000256" key="2">
    <source>
        <dbReference type="ARBA" id="ARBA00022801"/>
    </source>
</evidence>
<organism evidence="3 4">
    <name type="scientific">Myxococcus fulvus</name>
    <dbReference type="NCBI Taxonomy" id="33"/>
    <lineage>
        <taxon>Bacteria</taxon>
        <taxon>Pseudomonadati</taxon>
        <taxon>Myxococcota</taxon>
        <taxon>Myxococcia</taxon>
        <taxon>Myxococcales</taxon>
        <taxon>Cystobacterineae</taxon>
        <taxon>Myxococcaceae</taxon>
        <taxon>Myxococcus</taxon>
    </lineage>
</organism>
<sequence>MRLRWMLLCFVMGAVACGGELGELESLEAQGSRLTVTTEDQLVTRMPASTGTLYGYVEYLPPGYLSSPETRYPVIIHLNGRGEFGTAQNEAALFEKGTANGALKKIRYEPTAKTYFGQKQVMIFTPQAATNWVPAEVNAFVDFIVANYRVDLSRIYVTGLSYGGYGAWQYAYTYGHRLAALAPMATNIGGPGPTITKLKNVPVWAVHSFADGTSLLAERSWLMGVTKNFNQGQMVTVPQPSATLTYLFAGAASNVWTSQPGYVATGNLQARLTVIPGSAHDCWTQTYNNYAFWDWLLAQQRASVP</sequence>
<dbReference type="Proteomes" id="UP000183760">
    <property type="component" value="Unassembled WGS sequence"/>
</dbReference>
<dbReference type="InterPro" id="IPR000801">
    <property type="entry name" value="Esterase-like"/>
</dbReference>
<dbReference type="InterPro" id="IPR029058">
    <property type="entry name" value="AB_hydrolase_fold"/>
</dbReference>
<dbReference type="SUPFAM" id="SSF53474">
    <property type="entry name" value="alpha/beta-Hydrolases"/>
    <property type="match status" value="1"/>
</dbReference>
<evidence type="ECO:0000313" key="4">
    <source>
        <dbReference type="Proteomes" id="UP000183760"/>
    </source>
</evidence>
<comment type="caution">
    <text evidence="3">The sequence shown here is derived from an EMBL/GenBank/DDBJ whole genome shotgun (WGS) entry which is preliminary data.</text>
</comment>
<dbReference type="PANTHER" id="PTHR43037:SF5">
    <property type="entry name" value="FERULOYL ESTERASE"/>
    <property type="match status" value="1"/>
</dbReference>
<accession>A0ABY1CQZ6</accession>
<dbReference type="PROSITE" id="PS51257">
    <property type="entry name" value="PROKAR_LIPOPROTEIN"/>
    <property type="match status" value="1"/>
</dbReference>
<keyword evidence="1" id="KW-0732">Signal</keyword>